<keyword evidence="3" id="KW-1185">Reference proteome</keyword>
<dbReference type="EMBL" id="AP027142">
    <property type="protein sequence ID" value="BDV35188.1"/>
    <property type="molecule type" value="Genomic_DNA"/>
</dbReference>
<feature type="domain" description="Carrier" evidence="1">
    <location>
        <begin position="14"/>
        <end position="66"/>
    </location>
</feature>
<dbReference type="InterPro" id="IPR036736">
    <property type="entry name" value="ACP-like_sf"/>
</dbReference>
<dbReference type="RefSeq" id="WP_281928561.1">
    <property type="nucleotide sequence ID" value="NZ_AP027142.1"/>
</dbReference>
<dbReference type="Gene3D" id="1.10.1200.10">
    <property type="entry name" value="ACP-like"/>
    <property type="match status" value="1"/>
</dbReference>
<organism evidence="2 3">
    <name type="scientific">Methylocystis iwaonis</name>
    <dbReference type="NCBI Taxonomy" id="2885079"/>
    <lineage>
        <taxon>Bacteria</taxon>
        <taxon>Pseudomonadati</taxon>
        <taxon>Pseudomonadota</taxon>
        <taxon>Alphaproteobacteria</taxon>
        <taxon>Hyphomicrobiales</taxon>
        <taxon>Methylocystaceae</taxon>
        <taxon>Methylocystis</taxon>
    </lineage>
</organism>
<evidence type="ECO:0000313" key="2">
    <source>
        <dbReference type="EMBL" id="BDV35188.1"/>
    </source>
</evidence>
<evidence type="ECO:0000259" key="1">
    <source>
        <dbReference type="Pfam" id="PF00550"/>
    </source>
</evidence>
<dbReference type="SUPFAM" id="SSF47336">
    <property type="entry name" value="ACP-like"/>
    <property type="match status" value="1"/>
</dbReference>
<dbReference type="InterPro" id="IPR009081">
    <property type="entry name" value="PP-bd_ACP"/>
</dbReference>
<gene>
    <name evidence="2" type="ORF">SS37A_27170</name>
</gene>
<reference evidence="2 3" key="1">
    <citation type="journal article" date="2023" name="Int. J. Syst. Evol. Microbiol.">
        <title>Methylocystis iwaonis sp. nov., a type II methane-oxidizing bacterium from surface soil of a rice paddy field in Japan, and emended description of the genus Methylocystis (ex Whittenbury et al. 1970) Bowman et al. 1993.</title>
        <authorList>
            <person name="Kaise H."/>
            <person name="Sawadogo J.B."/>
            <person name="Alam M.S."/>
            <person name="Ueno C."/>
            <person name="Dianou D."/>
            <person name="Shinjo R."/>
            <person name="Asakawa S."/>
        </authorList>
    </citation>
    <scope>NUCLEOTIDE SEQUENCE [LARGE SCALE GENOMIC DNA]</scope>
    <source>
        <strain evidence="2 3">SS37A-Re</strain>
    </source>
</reference>
<dbReference type="Proteomes" id="UP001317629">
    <property type="component" value="Chromosome"/>
</dbReference>
<dbReference type="Pfam" id="PF00550">
    <property type="entry name" value="PP-binding"/>
    <property type="match status" value="1"/>
</dbReference>
<accession>A0ABN6VHK6</accession>
<proteinExistence type="predicted"/>
<evidence type="ECO:0000313" key="3">
    <source>
        <dbReference type="Proteomes" id="UP001317629"/>
    </source>
</evidence>
<name>A0ABN6VHK6_9HYPH</name>
<protein>
    <recommendedName>
        <fullName evidence="1">Carrier domain-containing protein</fullName>
    </recommendedName>
</protein>
<sequence>MFSTIRRIIDREGRLPIAAADLTPKADLFASGLTPYCAVRIMLALEREFGVQFPRHAMKRETMRSLESIEQALRLALSAAPVTGA</sequence>